<proteinExistence type="predicted"/>
<dbReference type="Proteomes" id="UP000008281">
    <property type="component" value="Unassembled WGS sequence"/>
</dbReference>
<dbReference type="AlphaFoldDB" id="E3N6X3"/>
<dbReference type="InParanoid" id="E3N6X3"/>
<protein>
    <submittedName>
        <fullName evidence="1">Uncharacterized protein</fullName>
    </submittedName>
</protein>
<gene>
    <name evidence="1" type="ORF">CRE_08493</name>
</gene>
<accession>E3N6X3</accession>
<organism evidence="2">
    <name type="scientific">Caenorhabditis remanei</name>
    <name type="common">Caenorhabditis vulgaris</name>
    <dbReference type="NCBI Taxonomy" id="31234"/>
    <lineage>
        <taxon>Eukaryota</taxon>
        <taxon>Metazoa</taxon>
        <taxon>Ecdysozoa</taxon>
        <taxon>Nematoda</taxon>
        <taxon>Chromadorea</taxon>
        <taxon>Rhabditida</taxon>
        <taxon>Rhabditina</taxon>
        <taxon>Rhabditomorpha</taxon>
        <taxon>Rhabditoidea</taxon>
        <taxon>Rhabditidae</taxon>
        <taxon>Peloderinae</taxon>
        <taxon>Caenorhabditis</taxon>
    </lineage>
</organism>
<dbReference type="HOGENOM" id="CLU_3175903_0_0_1"/>
<dbReference type="EMBL" id="DS268543">
    <property type="protein sequence ID" value="EFO88301.1"/>
    <property type="molecule type" value="Genomic_DNA"/>
</dbReference>
<name>E3N6X3_CAERE</name>
<sequence>MSRDAVTQPAAFGIVYKPPGTVRPVKYTIVANDQGWSKNEMIHLTSK</sequence>
<evidence type="ECO:0000313" key="1">
    <source>
        <dbReference type="EMBL" id="EFO88301.1"/>
    </source>
</evidence>
<reference evidence="1" key="1">
    <citation type="submission" date="2007-07" db="EMBL/GenBank/DDBJ databases">
        <title>PCAP assembly of the Caenorhabditis remanei genome.</title>
        <authorList>
            <consortium name="The Caenorhabditis remanei Sequencing Consortium"/>
            <person name="Wilson R.K."/>
        </authorList>
    </citation>
    <scope>NUCLEOTIDE SEQUENCE [LARGE SCALE GENOMIC DNA]</scope>
    <source>
        <strain evidence="1">PB4641</strain>
    </source>
</reference>
<evidence type="ECO:0000313" key="2">
    <source>
        <dbReference type="Proteomes" id="UP000008281"/>
    </source>
</evidence>
<keyword evidence="2" id="KW-1185">Reference proteome</keyword>